<evidence type="ECO:0000256" key="1">
    <source>
        <dbReference type="SAM" id="MobiDB-lite"/>
    </source>
</evidence>
<dbReference type="OrthoDB" id="10393660at2759"/>
<dbReference type="Proteomes" id="UP001150942">
    <property type="component" value="Unassembled WGS sequence"/>
</dbReference>
<dbReference type="AlphaFoldDB" id="A0A9W9JHK6"/>
<accession>A0A9W9JHK6</accession>
<dbReference type="EMBL" id="JAPQKQ010000005">
    <property type="protein sequence ID" value="KAJ5196502.1"/>
    <property type="molecule type" value="Genomic_DNA"/>
</dbReference>
<evidence type="ECO:0000313" key="3">
    <source>
        <dbReference type="Proteomes" id="UP001150942"/>
    </source>
</evidence>
<reference evidence="2" key="2">
    <citation type="journal article" date="2023" name="IMA Fungus">
        <title>Comparative genomic study of the Penicillium genus elucidates a diverse pangenome and 15 lateral gene transfer events.</title>
        <authorList>
            <person name="Petersen C."/>
            <person name="Sorensen T."/>
            <person name="Nielsen M.R."/>
            <person name="Sondergaard T.E."/>
            <person name="Sorensen J.L."/>
            <person name="Fitzpatrick D.A."/>
            <person name="Frisvad J.C."/>
            <person name="Nielsen K.L."/>
        </authorList>
    </citation>
    <scope>NUCLEOTIDE SEQUENCE</scope>
    <source>
        <strain evidence="2">IBT 20477</strain>
    </source>
</reference>
<organism evidence="2 3">
    <name type="scientific">Penicillium cf. viridicatum</name>
    <dbReference type="NCBI Taxonomy" id="2972119"/>
    <lineage>
        <taxon>Eukaryota</taxon>
        <taxon>Fungi</taxon>
        <taxon>Dikarya</taxon>
        <taxon>Ascomycota</taxon>
        <taxon>Pezizomycotina</taxon>
        <taxon>Eurotiomycetes</taxon>
        <taxon>Eurotiomycetidae</taxon>
        <taxon>Eurotiales</taxon>
        <taxon>Aspergillaceae</taxon>
        <taxon>Penicillium</taxon>
    </lineage>
</organism>
<comment type="caution">
    <text evidence="2">The sequence shown here is derived from an EMBL/GenBank/DDBJ whole genome shotgun (WGS) entry which is preliminary data.</text>
</comment>
<protein>
    <submittedName>
        <fullName evidence="2">Uncharacterized protein</fullName>
    </submittedName>
</protein>
<reference evidence="2" key="1">
    <citation type="submission" date="2022-11" db="EMBL/GenBank/DDBJ databases">
        <authorList>
            <person name="Petersen C."/>
        </authorList>
    </citation>
    <scope>NUCLEOTIDE SEQUENCE</scope>
    <source>
        <strain evidence="2">IBT 20477</strain>
    </source>
</reference>
<feature type="region of interest" description="Disordered" evidence="1">
    <location>
        <begin position="1"/>
        <end position="29"/>
    </location>
</feature>
<sequence>MDEAGRDAEDGGHRIQTPEPRRLRGPHPPVPCFTFDDSAVSRPGPRNIHWPISRASNSWLQAIIYGFAR</sequence>
<gene>
    <name evidence="2" type="ORF">N7449_006981</name>
</gene>
<evidence type="ECO:0000313" key="2">
    <source>
        <dbReference type="EMBL" id="KAJ5196502.1"/>
    </source>
</evidence>
<proteinExistence type="predicted"/>
<keyword evidence="3" id="KW-1185">Reference proteome</keyword>
<feature type="compositionally biased region" description="Basic and acidic residues" evidence="1">
    <location>
        <begin position="1"/>
        <end position="13"/>
    </location>
</feature>
<name>A0A9W9JHK6_9EURO</name>